<feature type="region of interest" description="Disordered" evidence="1">
    <location>
        <begin position="37"/>
        <end position="56"/>
    </location>
</feature>
<dbReference type="RefSeq" id="WP_013433301.1">
    <property type="nucleotide sequence ID" value="NC_014721.1"/>
</dbReference>
<evidence type="ECO:0000313" key="2">
    <source>
        <dbReference type="EMBL" id="ADQ41580.1"/>
    </source>
</evidence>
<dbReference type="KEGG" id="cki:Calkr_2113"/>
<reference key="1">
    <citation type="submission" date="2010-11" db="EMBL/GenBank/DDBJ databases">
        <title>Complete sequence of chromosome of Caldicellulosiruptor kristjanssonii 177R1B.</title>
        <authorList>
            <consortium name="US DOE Joint Genome Institute"/>
            <person name="Lucas S."/>
            <person name="Copeland A."/>
            <person name="Lapidus A."/>
            <person name="Cheng J.-F."/>
            <person name="Bruce D."/>
            <person name="Goodwin L."/>
            <person name="Pitluck S."/>
            <person name="Davenport K."/>
            <person name="Detter J.C."/>
            <person name="Han C."/>
            <person name="Tapia R."/>
            <person name="Land M."/>
            <person name="Hauser L."/>
            <person name="Jeffries C."/>
            <person name="Kyrpides N."/>
            <person name="Ivanova N."/>
            <person name="Mikhailova N."/>
            <person name="Blumer-Schuette S.E."/>
            <person name="Kelly R.M."/>
            <person name="Woyke T."/>
        </authorList>
    </citation>
    <scope>NUCLEOTIDE SEQUENCE</scope>
    <source>
        <strain>177R1B</strain>
    </source>
</reference>
<keyword evidence="3" id="KW-1185">Reference proteome</keyword>
<proteinExistence type="predicted"/>
<gene>
    <name evidence="2" type="ordered locus">Calkr_2113</name>
</gene>
<protein>
    <submittedName>
        <fullName evidence="2">Uncharacterized protein</fullName>
    </submittedName>
</protein>
<name>E4S5S0_CALA7</name>
<dbReference type="STRING" id="632335.Calkr_2113"/>
<sequence>MLTISKKSRTALVAVLLIFAVVFLQPSSFISAKAGQIPGDTTTSSSDTNSDKDGPFVIDSATKQVIGIRVPASQIDEYLTDSAKAKLFNGDKSDGYYVEQGVIKNNPVTYYVFPLNRILQDRKGIYVFGDPNDIKGNFTNARPGFIEDQNGIYFAVKEGNFYRYTPFPSSNTVRGWFRYAGISELGKPLTEIKFPPDVKYRPVGPGVRFLKEPWNNPTARSISLIIDQYARFRAAGGDLQFAWASIHVSHYSDMYGQSLADALSKAGLDTSEDTLKLYFVPVTDQSKNIAALVGILIYPDGQLVYRTYQKVYNPSTYPYSSNTPPQGTGDKAVSYKASLEFDRNVIYTKYHPTRESEAIDSERHSYVKIKVRIWDVGIYKAEPQYMQGIFIGCSLSYEPAKSVQYETPVARIVRYKDAGIKYEFPYKIEDVVQNGNSISYTVYFIFEKAGRIDPAEKSNAAFTNFYTSLRDSKIMFPFIAQFGSGQEYRVSLIKDNVPVNTFKVTLVNPPGPDTTKIYRVQDLGKTLIDRSIFVNGQLSYSDTTKVKYLYWKLVDGNLTYDWKEITPDLRTTYNGTKLTWQVVREIYPSW</sequence>
<accession>E4S5S0</accession>
<dbReference type="AlphaFoldDB" id="E4S5S0"/>
<organism evidence="2 3">
    <name type="scientific">Caldicellulosiruptor acetigenus (strain ATCC 700853 / DSM 12137 / I77R1B)</name>
    <name type="common">Caldicellulosiruptor kristjanssonii</name>
    <dbReference type="NCBI Taxonomy" id="632335"/>
    <lineage>
        <taxon>Bacteria</taxon>
        <taxon>Bacillati</taxon>
        <taxon>Bacillota</taxon>
        <taxon>Bacillota incertae sedis</taxon>
        <taxon>Caldicellulosiruptorales</taxon>
        <taxon>Caldicellulosiruptoraceae</taxon>
        <taxon>Caldicellulosiruptor</taxon>
    </lineage>
</organism>
<reference evidence="2 3" key="2">
    <citation type="journal article" date="2011" name="J. Bacteriol.">
        <title>Complete genome sequences for the anaerobic, extremely thermophilic plant biomass-degrading bacteria Caldicellulosiruptor hydrothermalis, Caldicellulosiruptor kristjanssonii, Caldicellulosiruptor kronotskyensis, Caldicellulosiruptor owensenis, and Caldicellulosiruptor lactoaceticus.</title>
        <authorList>
            <person name="Blumer-Schuette S.E."/>
            <person name="Ozdemir I."/>
            <person name="Mistry D."/>
            <person name="Lucas S."/>
            <person name="Lapidus A."/>
            <person name="Cheng J.F."/>
            <person name="Goodwin L.A."/>
            <person name="Pitluck S."/>
            <person name="Land M.L."/>
            <person name="Hauser L.J."/>
            <person name="Woyke T."/>
            <person name="Mikhailova N."/>
            <person name="Pati A."/>
            <person name="Kyrpides N.C."/>
            <person name="Ivanova N."/>
            <person name="Detter J.C."/>
            <person name="Walston-Davenport K."/>
            <person name="Han S."/>
            <person name="Adams M.W."/>
            <person name="Kelly R.M."/>
        </authorList>
    </citation>
    <scope>NUCLEOTIDE SEQUENCE [LARGE SCALE GENOMIC DNA]</scope>
    <source>
        <strain evidence="3">ATCC 700853 / DSM 12137 / I77R1B</strain>
    </source>
</reference>
<dbReference type="NCBIfam" id="NF047340">
    <property type="entry name" value="Athe_2463_dom"/>
    <property type="match status" value="1"/>
</dbReference>
<evidence type="ECO:0000313" key="3">
    <source>
        <dbReference type="Proteomes" id="UP000009256"/>
    </source>
</evidence>
<dbReference type="EMBL" id="CP002326">
    <property type="protein sequence ID" value="ADQ41580.1"/>
    <property type="molecule type" value="Genomic_DNA"/>
</dbReference>
<evidence type="ECO:0000256" key="1">
    <source>
        <dbReference type="SAM" id="MobiDB-lite"/>
    </source>
</evidence>
<dbReference type="HOGENOM" id="CLU_480364_0_0_9"/>
<dbReference type="Proteomes" id="UP000009256">
    <property type="component" value="Chromosome"/>
</dbReference>
<dbReference type="OrthoDB" id="174569at2"/>